<accession>A0A5C8NX90</accession>
<comment type="caution">
    <text evidence="2">The sequence shown here is derived from an EMBL/GenBank/DDBJ whole genome shotgun (WGS) entry which is preliminary data.</text>
</comment>
<dbReference type="RefSeq" id="WP_147666313.1">
    <property type="nucleotide sequence ID" value="NZ_VDUW01000003.1"/>
</dbReference>
<name>A0A5C8NX90_9BACI</name>
<dbReference type="PANTHER" id="PTHR31088">
    <property type="entry name" value="MEMBRANE-ASSOCIATED PROTEIN VIPP1, CHLOROPLASTIC"/>
    <property type="match status" value="1"/>
</dbReference>
<dbReference type="PANTHER" id="PTHR31088:SF6">
    <property type="entry name" value="PHAGE SHOCK PROTEIN A"/>
    <property type="match status" value="1"/>
</dbReference>
<dbReference type="InterPro" id="IPR007157">
    <property type="entry name" value="PspA_VIPP1"/>
</dbReference>
<evidence type="ECO:0000256" key="1">
    <source>
        <dbReference type="ARBA" id="ARBA00043985"/>
    </source>
</evidence>
<dbReference type="AlphaFoldDB" id="A0A5C8NX90"/>
<evidence type="ECO:0000313" key="2">
    <source>
        <dbReference type="EMBL" id="TXL65643.1"/>
    </source>
</evidence>
<gene>
    <name evidence="2" type="ORF">FHP05_05840</name>
</gene>
<sequence>MSILTRFKDIMASNINALLDKAEDPEKMIDQYLRNLNKDLGKVKSETASVMAEEKRAKRAWDECKADVDKMQKYALKALEAENEADARKFLERKATLTEKETQLHQAYELASSNATQMRQMHDKLVGDIKELESRQSMIKGKAAVAKTQERMNKMGASVTGANKSISAFDRMEDKVNKQLDEAKAMAELNKAPQDDIADLTDKYSSSVTVDDELAALKAQLKSED</sequence>
<dbReference type="Proteomes" id="UP000321574">
    <property type="component" value="Unassembled WGS sequence"/>
</dbReference>
<organism evidence="2 3">
    <name type="scientific">Cerasibacillus terrae</name>
    <dbReference type="NCBI Taxonomy" id="2498845"/>
    <lineage>
        <taxon>Bacteria</taxon>
        <taxon>Bacillati</taxon>
        <taxon>Bacillota</taxon>
        <taxon>Bacilli</taxon>
        <taxon>Bacillales</taxon>
        <taxon>Bacillaceae</taxon>
        <taxon>Cerasibacillus</taxon>
    </lineage>
</organism>
<keyword evidence="3" id="KW-1185">Reference proteome</keyword>
<reference evidence="2 3" key="1">
    <citation type="submission" date="2019-06" db="EMBL/GenBank/DDBJ databases">
        <title>Cerasibacillus sp. nov., isolated from maize field.</title>
        <authorList>
            <person name="Lin S.-Y."/>
            <person name="Tsai C.-F."/>
            <person name="Young C.-C."/>
        </authorList>
    </citation>
    <scope>NUCLEOTIDE SEQUENCE [LARGE SCALE GENOMIC DNA]</scope>
    <source>
        <strain evidence="2 3">CC-CFT480</strain>
    </source>
</reference>
<evidence type="ECO:0000313" key="3">
    <source>
        <dbReference type="Proteomes" id="UP000321574"/>
    </source>
</evidence>
<dbReference type="Pfam" id="PF04012">
    <property type="entry name" value="PspA_IM30"/>
    <property type="match status" value="1"/>
</dbReference>
<comment type="similarity">
    <text evidence="1">Belongs to the PspA/Vipp/IM30 family.</text>
</comment>
<dbReference type="OrthoDB" id="9779630at2"/>
<protein>
    <submittedName>
        <fullName evidence="2">PspA/IM30 family protein</fullName>
    </submittedName>
</protein>
<proteinExistence type="inferred from homology"/>
<dbReference type="EMBL" id="VDUW01000003">
    <property type="protein sequence ID" value="TXL65643.1"/>
    <property type="molecule type" value="Genomic_DNA"/>
</dbReference>